<name>A0A167N5L3_PHYB8</name>
<keyword evidence="1" id="KW-0479">Metal-binding</keyword>
<accession>A0A167N5L3</accession>
<dbReference type="InParanoid" id="A0A167N5L3"/>
<reference evidence="4" key="1">
    <citation type="submission" date="2015-06" db="EMBL/GenBank/DDBJ databases">
        <title>Expansion of signal transduction pathways in fungi by whole-genome duplication.</title>
        <authorList>
            <consortium name="DOE Joint Genome Institute"/>
            <person name="Corrochano L.M."/>
            <person name="Kuo A."/>
            <person name="Marcet-Houben M."/>
            <person name="Polaino S."/>
            <person name="Salamov A."/>
            <person name="Villalobos J.M."/>
            <person name="Alvarez M.I."/>
            <person name="Avalos J."/>
            <person name="Benito E.P."/>
            <person name="Benoit I."/>
            <person name="Burger G."/>
            <person name="Camino L.P."/>
            <person name="Canovas D."/>
            <person name="Cerda-Olmedo E."/>
            <person name="Cheng J.-F."/>
            <person name="Dominguez A."/>
            <person name="Elias M."/>
            <person name="Eslava A.P."/>
            <person name="Glaser F."/>
            <person name="Grimwood J."/>
            <person name="Gutierrez G."/>
            <person name="Heitman J."/>
            <person name="Henrissat B."/>
            <person name="Iturriaga E.A."/>
            <person name="Lang B.F."/>
            <person name="Lavin J.L."/>
            <person name="Lee S."/>
            <person name="Li W."/>
            <person name="Lindquist E."/>
            <person name="Lopez-Garcia S."/>
            <person name="Luque E.M."/>
            <person name="Marcos A.T."/>
            <person name="Martin J."/>
            <person name="McCluskey K."/>
            <person name="Medina H.R."/>
            <person name="Miralles-Duran A."/>
            <person name="Miyazaki A."/>
            <person name="Munoz-Torres E."/>
            <person name="Oguiza J.A."/>
            <person name="Ohm R."/>
            <person name="Olmedo M."/>
            <person name="Orejas M."/>
            <person name="Ortiz-Castellanos L."/>
            <person name="Pisabarro A.G."/>
            <person name="Rodriguez-Romero J."/>
            <person name="Ruiz-Herrera J."/>
            <person name="Ruiz-Vazquez R."/>
            <person name="Sanz C."/>
            <person name="Schackwitz W."/>
            <person name="Schmutz J."/>
            <person name="Shahriari M."/>
            <person name="Shelest E."/>
            <person name="Silva-Franco F."/>
            <person name="Soanes D."/>
            <person name="Syed K."/>
            <person name="Tagua V.G."/>
            <person name="Talbot N.J."/>
            <person name="Thon M."/>
            <person name="De vries R.P."/>
            <person name="Wiebenga A."/>
            <person name="Yadav J.S."/>
            <person name="Braun E.L."/>
            <person name="Baker S."/>
            <person name="Garre V."/>
            <person name="Horwitz B."/>
            <person name="Torres-Martinez S."/>
            <person name="Idnurm A."/>
            <person name="Herrera-Estrella A."/>
            <person name="Gabaldon T."/>
            <person name="Grigoriev I.V."/>
        </authorList>
    </citation>
    <scope>NUCLEOTIDE SEQUENCE [LARGE SCALE GENOMIC DNA]</scope>
    <source>
        <strain evidence="4">NRRL 1555(-)</strain>
    </source>
</reference>
<dbReference type="GO" id="GO:0000724">
    <property type="term" value="P:double-strand break repair via homologous recombination"/>
    <property type="evidence" value="ECO:0007669"/>
    <property type="project" value="TreeGrafter"/>
</dbReference>
<sequence length="163" mass="18799">MNQPTVSILLDQIVNDIKLTNQLSKDNMRALYHMAGSLLIEALYLIDHKAVTQYTSESGRSFYKVTDMPIISHERDKDKEMSDEDRDREQQLSDEDTSAYTCFINPRYCNCQAFLRDVICCGKMIMCRHVLASLLSDCMGVSEIQEMEDMELAKCLYMSKNLE</sequence>
<evidence type="ECO:0000259" key="2">
    <source>
        <dbReference type="PROSITE" id="PS50966"/>
    </source>
</evidence>
<dbReference type="Proteomes" id="UP000077315">
    <property type="component" value="Unassembled WGS sequence"/>
</dbReference>
<dbReference type="GO" id="GO:0097196">
    <property type="term" value="C:Shu complex"/>
    <property type="evidence" value="ECO:0007669"/>
    <property type="project" value="TreeGrafter"/>
</dbReference>
<dbReference type="InterPro" id="IPR007527">
    <property type="entry name" value="Znf_SWIM"/>
</dbReference>
<dbReference type="PROSITE" id="PS50966">
    <property type="entry name" value="ZF_SWIM"/>
    <property type="match status" value="1"/>
</dbReference>
<dbReference type="GeneID" id="28992122"/>
<dbReference type="PANTHER" id="PTHR28498">
    <property type="entry name" value="ZINC FINGER SWIM DOMAIN-CONTAINING PROTEIN 7"/>
    <property type="match status" value="1"/>
</dbReference>
<feature type="domain" description="SWIM-type" evidence="2">
    <location>
        <begin position="100"/>
        <end position="138"/>
    </location>
</feature>
<proteinExistence type="predicted"/>
<keyword evidence="1" id="KW-0863">Zinc-finger</keyword>
<dbReference type="GO" id="GO:0008270">
    <property type="term" value="F:zinc ion binding"/>
    <property type="evidence" value="ECO:0007669"/>
    <property type="project" value="UniProtKB-KW"/>
</dbReference>
<protein>
    <recommendedName>
        <fullName evidence="2">SWIM-type domain-containing protein</fullName>
    </recommendedName>
</protein>
<dbReference type="RefSeq" id="XP_018293094.1">
    <property type="nucleotide sequence ID" value="XM_018431216.1"/>
</dbReference>
<dbReference type="OrthoDB" id="337581at2759"/>
<keyword evidence="1" id="KW-0862">Zinc</keyword>
<dbReference type="VEuPathDB" id="FungiDB:PHYBLDRAFT_144408"/>
<keyword evidence="4" id="KW-1185">Reference proteome</keyword>
<gene>
    <name evidence="3" type="ORF">PHYBLDRAFT_144408</name>
</gene>
<dbReference type="AlphaFoldDB" id="A0A167N5L3"/>
<evidence type="ECO:0000313" key="4">
    <source>
        <dbReference type="Proteomes" id="UP000077315"/>
    </source>
</evidence>
<dbReference type="PANTHER" id="PTHR28498:SF1">
    <property type="entry name" value="ZINC FINGER SWIM DOMAIN-CONTAINING PROTEIN 7"/>
    <property type="match status" value="1"/>
</dbReference>
<dbReference type="EMBL" id="KV440978">
    <property type="protein sequence ID" value="OAD75054.1"/>
    <property type="molecule type" value="Genomic_DNA"/>
</dbReference>
<evidence type="ECO:0000313" key="3">
    <source>
        <dbReference type="EMBL" id="OAD75054.1"/>
    </source>
</evidence>
<organism evidence="3 4">
    <name type="scientific">Phycomyces blakesleeanus (strain ATCC 8743b / DSM 1359 / FGSC 10004 / NBRC 33097 / NRRL 1555)</name>
    <dbReference type="NCBI Taxonomy" id="763407"/>
    <lineage>
        <taxon>Eukaryota</taxon>
        <taxon>Fungi</taxon>
        <taxon>Fungi incertae sedis</taxon>
        <taxon>Mucoromycota</taxon>
        <taxon>Mucoromycotina</taxon>
        <taxon>Mucoromycetes</taxon>
        <taxon>Mucorales</taxon>
        <taxon>Phycomycetaceae</taxon>
        <taxon>Phycomyces</taxon>
    </lineage>
</organism>
<evidence type="ECO:0000256" key="1">
    <source>
        <dbReference type="PROSITE-ProRule" id="PRU00325"/>
    </source>
</evidence>